<sequence length="750" mass="79322">MTTVLDMLESALLASVGHQRGEVVAPACILWPDPTGEWQTAAEQLRVRRSLLTLGTYAPHLLSGPAIWIRSVVDARPAGQEPVIVYLPGLGLEALRGETAADVVKPLVDLQFRGVVFLGPRKRPWTVSSFLREFKELKVEVADSARPALVAHLEALLEQPVQNLRSYAPLTLAALSRLTFPDLPGQLLAWLSDGSPPVSQALASAFASEFGVDVSGGVSEAALKLAARTGALTGVWERYAASPDTYGGIRSVLEAAGPAPSGAWTPEQAQVWPQVNRAAEAALRSRLQALVDQPAGAVREQVLQLEQEHAVRRTSVWGRLGETPLACALEHLAELAVYSAGTLDGETVAEWGAAYASGGYRADLSALQAQGAVQSDADLELVGAVLRGPYLEWLTRVNDRFTSVALAAASLPTPWSASWVPSPGLAVVFVDGLRFDVAAMLARQLSPLSAELTWQMSALPSITPSAKPAVAPIGAEMDVLSAEKLTLACLGRSLNAAVLRDLLTQRGFRAVRTAAEGDPGGAVWLETGNLDSLGHSQGAGLAGLLPGEVRKLGERVQGLLAAGFTEVRIITDHGWLLLPGGLPKVDLPGALTLFKKGRCAVLKGLNASAYPTVPWTWDADVPITLAPGVHSFEAGEVYTHGGLSLQESIIPVVTVRAQHSVMQAEFVSVRWTGNRCRVKLTGGVDLTVDLRRRAADPQSSLLTGAKIVAADGSVSLLVEDDDLTGTAAVLVALHQDQLIRQKLVTVGENA</sequence>
<protein>
    <submittedName>
        <fullName evidence="1">BREX-1 system phosphatase PglZ type B</fullName>
    </submittedName>
</protein>
<comment type="caution">
    <text evidence="1">The sequence shown here is derived from an EMBL/GenBank/DDBJ whole genome shotgun (WGS) entry which is preliminary data.</text>
</comment>
<name>A0A553UPJ8_9DEIO</name>
<dbReference type="Proteomes" id="UP000316092">
    <property type="component" value="Unassembled WGS sequence"/>
</dbReference>
<proteinExistence type="predicted"/>
<accession>A0A553UPJ8</accession>
<dbReference type="EMBL" id="VKDB01000018">
    <property type="protein sequence ID" value="TSA82143.1"/>
    <property type="molecule type" value="Genomic_DNA"/>
</dbReference>
<reference evidence="1 2" key="1">
    <citation type="submission" date="2019-07" db="EMBL/GenBank/DDBJ databases">
        <title>Deinococcus detaillus sp. nov., isolated from humus soil in Antarctica.</title>
        <authorList>
            <person name="Zhang K."/>
        </authorList>
    </citation>
    <scope>NUCLEOTIDE SEQUENCE [LARGE SCALE GENOMIC DNA]</scope>
    <source>
        <strain evidence="1 2">H1</strain>
    </source>
</reference>
<evidence type="ECO:0000313" key="2">
    <source>
        <dbReference type="Proteomes" id="UP000316092"/>
    </source>
</evidence>
<dbReference type="RefSeq" id="WP_143721445.1">
    <property type="nucleotide sequence ID" value="NZ_VKDB01000018.1"/>
</dbReference>
<organism evidence="1 2">
    <name type="scientific">Deinococcus detaillensis</name>
    <dbReference type="NCBI Taxonomy" id="2592048"/>
    <lineage>
        <taxon>Bacteria</taxon>
        <taxon>Thermotogati</taxon>
        <taxon>Deinococcota</taxon>
        <taxon>Deinococci</taxon>
        <taxon>Deinococcales</taxon>
        <taxon>Deinococcaceae</taxon>
        <taxon>Deinococcus</taxon>
    </lineage>
</organism>
<dbReference type="NCBIfam" id="NF033450">
    <property type="entry name" value="BREX_PglZ_1_B"/>
    <property type="match status" value="1"/>
</dbReference>
<dbReference type="OrthoDB" id="52741at2"/>
<gene>
    <name evidence="1" type="primary">pglZ</name>
    <name evidence="1" type="ORF">FNU79_14090</name>
</gene>
<evidence type="ECO:0000313" key="1">
    <source>
        <dbReference type="EMBL" id="TSA82143.1"/>
    </source>
</evidence>
<keyword evidence="2" id="KW-1185">Reference proteome</keyword>
<dbReference type="AlphaFoldDB" id="A0A553UPJ8"/>